<protein>
    <submittedName>
        <fullName evidence="1">Uncharacterized protein</fullName>
    </submittedName>
</protein>
<accession>A0A397HJG8</accession>
<keyword evidence="2" id="KW-1185">Reference proteome</keyword>
<dbReference type="AlphaFoldDB" id="A0A397HJG8"/>
<dbReference type="EMBL" id="PQFF01000318">
    <property type="protein sequence ID" value="RHZ61373.1"/>
    <property type="molecule type" value="Genomic_DNA"/>
</dbReference>
<dbReference type="Proteomes" id="UP000266861">
    <property type="component" value="Unassembled WGS sequence"/>
</dbReference>
<sequence length="52" mass="6059">MQSEVDSLKQQISELEAEKTELEAKNAWIFRDLLHTKSTINSLRELKLRVTS</sequence>
<comment type="caution">
    <text evidence="1">The sequence shown here is derived from an EMBL/GenBank/DDBJ whole genome shotgun (WGS) entry which is preliminary data.</text>
</comment>
<evidence type="ECO:0000313" key="1">
    <source>
        <dbReference type="EMBL" id="RHZ61373.1"/>
    </source>
</evidence>
<evidence type="ECO:0000313" key="2">
    <source>
        <dbReference type="Proteomes" id="UP000266861"/>
    </source>
</evidence>
<gene>
    <name evidence="1" type="ORF">Glove_348g37</name>
</gene>
<proteinExistence type="predicted"/>
<reference evidence="1 2" key="1">
    <citation type="submission" date="2018-08" db="EMBL/GenBank/DDBJ databases">
        <title>Genome and evolution of the arbuscular mycorrhizal fungus Diversispora epigaea (formerly Glomus versiforme) and its bacterial endosymbionts.</title>
        <authorList>
            <person name="Sun X."/>
            <person name="Fei Z."/>
            <person name="Harrison M."/>
        </authorList>
    </citation>
    <scope>NUCLEOTIDE SEQUENCE [LARGE SCALE GENOMIC DNA]</scope>
    <source>
        <strain evidence="1 2">IT104</strain>
    </source>
</reference>
<organism evidence="1 2">
    <name type="scientific">Diversispora epigaea</name>
    <dbReference type="NCBI Taxonomy" id="1348612"/>
    <lineage>
        <taxon>Eukaryota</taxon>
        <taxon>Fungi</taxon>
        <taxon>Fungi incertae sedis</taxon>
        <taxon>Mucoromycota</taxon>
        <taxon>Glomeromycotina</taxon>
        <taxon>Glomeromycetes</taxon>
        <taxon>Diversisporales</taxon>
        <taxon>Diversisporaceae</taxon>
        <taxon>Diversispora</taxon>
    </lineage>
</organism>
<name>A0A397HJG8_9GLOM</name>
<dbReference type="SUPFAM" id="SSF58026">
    <property type="entry name" value="Delta-sleep-inducing peptide immunoreactive peptide"/>
    <property type="match status" value="1"/>
</dbReference>